<dbReference type="AlphaFoldDB" id="A0A559J8R2"/>
<dbReference type="Proteomes" id="UP000316330">
    <property type="component" value="Unassembled WGS sequence"/>
</dbReference>
<evidence type="ECO:0000313" key="3">
    <source>
        <dbReference type="Proteomes" id="UP000316330"/>
    </source>
</evidence>
<dbReference type="Pfam" id="PF05016">
    <property type="entry name" value="ParE_toxin"/>
    <property type="match status" value="1"/>
</dbReference>
<proteinExistence type="predicted"/>
<evidence type="ECO:0008006" key="4">
    <source>
        <dbReference type="Google" id="ProtNLM"/>
    </source>
</evidence>
<comment type="caution">
    <text evidence="2">The sequence shown here is derived from an EMBL/GenBank/DDBJ whole genome shotgun (WGS) entry which is preliminary data.</text>
</comment>
<dbReference type="EMBL" id="VNJJ01000017">
    <property type="protein sequence ID" value="TVX96241.1"/>
    <property type="molecule type" value="Genomic_DNA"/>
</dbReference>
<protein>
    <recommendedName>
        <fullName evidence="4">Type II toxin-antitoxin system RelE/ParE family toxin</fullName>
    </recommendedName>
</protein>
<organism evidence="2 3">
    <name type="scientific">Cohnella terricola</name>
    <dbReference type="NCBI Taxonomy" id="1289167"/>
    <lineage>
        <taxon>Bacteria</taxon>
        <taxon>Bacillati</taxon>
        <taxon>Bacillota</taxon>
        <taxon>Bacilli</taxon>
        <taxon>Bacillales</taxon>
        <taxon>Paenibacillaceae</taxon>
        <taxon>Cohnella</taxon>
    </lineage>
</organism>
<dbReference type="Gene3D" id="3.30.2310.20">
    <property type="entry name" value="RelE-like"/>
    <property type="match status" value="1"/>
</dbReference>
<evidence type="ECO:0000256" key="1">
    <source>
        <dbReference type="ARBA" id="ARBA00022649"/>
    </source>
</evidence>
<dbReference type="InterPro" id="IPR007712">
    <property type="entry name" value="RelE/ParE_toxin"/>
</dbReference>
<keyword evidence="3" id="KW-1185">Reference proteome</keyword>
<gene>
    <name evidence="2" type="ORF">FPZ45_21265</name>
</gene>
<dbReference type="InterPro" id="IPR035093">
    <property type="entry name" value="RelE/ParE_toxin_dom_sf"/>
</dbReference>
<accession>A0A559J8R2</accession>
<evidence type="ECO:0000313" key="2">
    <source>
        <dbReference type="EMBL" id="TVX96241.1"/>
    </source>
</evidence>
<sequence length="42" mass="5357">MNEQIREKLYKSYRIIYRIQTEQIEVVTFLHQSRRLIKQEFK</sequence>
<name>A0A559J8R2_9BACL</name>
<reference evidence="2 3" key="1">
    <citation type="submission" date="2019-07" db="EMBL/GenBank/DDBJ databases">
        <authorList>
            <person name="Kim J."/>
        </authorList>
    </citation>
    <scope>NUCLEOTIDE SEQUENCE [LARGE SCALE GENOMIC DNA]</scope>
    <source>
        <strain evidence="2 3">G13</strain>
    </source>
</reference>
<keyword evidence="1" id="KW-1277">Toxin-antitoxin system</keyword>